<dbReference type="PANTHER" id="PTHR36174">
    <property type="entry name" value="LIPID II:GLYCINE GLYCYLTRANSFERASE"/>
    <property type="match status" value="1"/>
</dbReference>
<protein>
    <submittedName>
        <fullName evidence="8">Acetyltransferase (GNAT) domain-containing protein</fullName>
    </submittedName>
</protein>
<evidence type="ECO:0000259" key="7">
    <source>
        <dbReference type="Pfam" id="PF13480"/>
    </source>
</evidence>
<dbReference type="OrthoDB" id="9785911at2"/>
<evidence type="ECO:0000256" key="3">
    <source>
        <dbReference type="ARBA" id="ARBA00022960"/>
    </source>
</evidence>
<keyword evidence="9" id="KW-1185">Reference proteome</keyword>
<evidence type="ECO:0000313" key="8">
    <source>
        <dbReference type="EMBL" id="SDD05312.1"/>
    </source>
</evidence>
<dbReference type="RefSeq" id="WP_093183981.1">
    <property type="nucleotide sequence ID" value="NZ_FMYH01000005.1"/>
</dbReference>
<keyword evidence="2 8" id="KW-0808">Transferase</keyword>
<dbReference type="PANTHER" id="PTHR36174:SF1">
    <property type="entry name" value="LIPID II:GLYCINE GLYCYLTRANSFERASE"/>
    <property type="match status" value="1"/>
</dbReference>
<dbReference type="Pfam" id="PF13480">
    <property type="entry name" value="Acetyltransf_6"/>
    <property type="match status" value="1"/>
</dbReference>
<name>A0A1G6RL03_9MICO</name>
<dbReference type="InterPro" id="IPR003447">
    <property type="entry name" value="FEMABX"/>
</dbReference>
<organism evidence="8 9">
    <name type="scientific">Sanguibacter gelidistatuariae</name>
    <dbReference type="NCBI Taxonomy" id="1814289"/>
    <lineage>
        <taxon>Bacteria</taxon>
        <taxon>Bacillati</taxon>
        <taxon>Actinomycetota</taxon>
        <taxon>Actinomycetes</taxon>
        <taxon>Micrococcales</taxon>
        <taxon>Sanguibacteraceae</taxon>
        <taxon>Sanguibacter</taxon>
    </lineage>
</organism>
<feature type="domain" description="BioF2-like acetyltransferase" evidence="7">
    <location>
        <begin position="157"/>
        <end position="292"/>
    </location>
</feature>
<gene>
    <name evidence="8" type="ORF">SAMN05216410_2716</name>
</gene>
<dbReference type="InterPro" id="IPR050644">
    <property type="entry name" value="PG_Glycine_Bridge_Synth"/>
</dbReference>
<evidence type="ECO:0000256" key="4">
    <source>
        <dbReference type="ARBA" id="ARBA00022984"/>
    </source>
</evidence>
<dbReference type="EMBL" id="FMYH01000005">
    <property type="protein sequence ID" value="SDD05312.1"/>
    <property type="molecule type" value="Genomic_DNA"/>
</dbReference>
<keyword evidence="6" id="KW-0961">Cell wall biogenesis/degradation</keyword>
<dbReference type="InterPro" id="IPR038740">
    <property type="entry name" value="BioF2-like_GNAT_dom"/>
</dbReference>
<dbReference type="PROSITE" id="PS51191">
    <property type="entry name" value="FEMABX"/>
    <property type="match status" value="1"/>
</dbReference>
<dbReference type="GO" id="GO:0071555">
    <property type="term" value="P:cell wall organization"/>
    <property type="evidence" value="ECO:0007669"/>
    <property type="project" value="UniProtKB-KW"/>
</dbReference>
<dbReference type="GO" id="GO:0008360">
    <property type="term" value="P:regulation of cell shape"/>
    <property type="evidence" value="ECO:0007669"/>
    <property type="project" value="UniProtKB-KW"/>
</dbReference>
<dbReference type="GO" id="GO:0009252">
    <property type="term" value="P:peptidoglycan biosynthetic process"/>
    <property type="evidence" value="ECO:0007669"/>
    <property type="project" value="UniProtKB-KW"/>
</dbReference>
<proteinExistence type="inferred from homology"/>
<accession>A0A1G6RL03</accession>
<evidence type="ECO:0000313" key="9">
    <source>
        <dbReference type="Proteomes" id="UP000199039"/>
    </source>
</evidence>
<reference evidence="8 9" key="1">
    <citation type="submission" date="2016-09" db="EMBL/GenBank/DDBJ databases">
        <authorList>
            <person name="Capua I."/>
            <person name="De Benedictis P."/>
            <person name="Joannis T."/>
            <person name="Lombin L.H."/>
            <person name="Cattoli G."/>
        </authorList>
    </citation>
    <scope>NUCLEOTIDE SEQUENCE [LARGE SCALE GENOMIC DNA]</scope>
    <source>
        <strain evidence="8 9">ISLP-3</strain>
    </source>
</reference>
<dbReference type="SUPFAM" id="SSF55729">
    <property type="entry name" value="Acyl-CoA N-acyltransferases (Nat)"/>
    <property type="match status" value="2"/>
</dbReference>
<evidence type="ECO:0000256" key="6">
    <source>
        <dbReference type="ARBA" id="ARBA00023316"/>
    </source>
</evidence>
<dbReference type="Gene3D" id="3.40.630.30">
    <property type="match status" value="2"/>
</dbReference>
<dbReference type="InterPro" id="IPR016181">
    <property type="entry name" value="Acyl_CoA_acyltransferase"/>
</dbReference>
<dbReference type="Proteomes" id="UP000199039">
    <property type="component" value="Unassembled WGS sequence"/>
</dbReference>
<keyword evidence="5" id="KW-0012">Acyltransferase</keyword>
<evidence type="ECO:0000256" key="2">
    <source>
        <dbReference type="ARBA" id="ARBA00022679"/>
    </source>
</evidence>
<dbReference type="AlphaFoldDB" id="A0A1G6RL03"/>
<dbReference type="GO" id="GO:0016755">
    <property type="term" value="F:aminoacyltransferase activity"/>
    <property type="evidence" value="ECO:0007669"/>
    <property type="project" value="InterPro"/>
</dbReference>
<keyword evidence="4" id="KW-0573">Peptidoglycan synthesis</keyword>
<comment type="similarity">
    <text evidence="1">Belongs to the FemABX family.</text>
</comment>
<keyword evidence="3" id="KW-0133">Cell shape</keyword>
<evidence type="ECO:0000256" key="1">
    <source>
        <dbReference type="ARBA" id="ARBA00009943"/>
    </source>
</evidence>
<sequence>MLSIGVCTDLAAWDEQVVAFGGNPLQLAGWGELKAAHGWRALRLEVRDDAAGTPVVALAQVLVRPLPGMFRALCHVPRGPVMAPGTSIADRSAVCDAIAVYARAQVGGVGITFEPDWPAADPLTITGAVPSPNPIFMAETLILDLALDDDTLLAQMAKKTRYEVRKSQRSEWDITPVTTEADLADVLTLYRTTSERAGFGIHSDGYYRDVHTLLGQHSLLLLARMDGEPVAFLWIVESGTTGIDLYGGSNDAGRKALANYALKWSAIKYLRERGVTRYDLNGLLGDDVSAFKRGFANHTDTLVGSIDVPFSMWYSAWNKALPAAKKVVRRLRG</sequence>
<dbReference type="STRING" id="1814289.SAMN05216410_2716"/>
<evidence type="ECO:0000256" key="5">
    <source>
        <dbReference type="ARBA" id="ARBA00023315"/>
    </source>
</evidence>